<dbReference type="GO" id="GO:0009117">
    <property type="term" value="P:nucleotide metabolic process"/>
    <property type="evidence" value="ECO:0007669"/>
    <property type="project" value="TreeGrafter"/>
</dbReference>
<protein>
    <submittedName>
        <fullName evidence="5">Histidine triad (HIT) hydrolase 2 ( bis(5'-nucleosyl)-tetraphosphatase (Asymmetrical) ) (Hit)</fullName>
    </submittedName>
</protein>
<dbReference type="Pfam" id="PF01230">
    <property type="entry name" value="HIT"/>
    <property type="match status" value="1"/>
</dbReference>
<evidence type="ECO:0000256" key="3">
    <source>
        <dbReference type="PROSITE-ProRule" id="PRU00464"/>
    </source>
</evidence>
<feature type="domain" description="HIT" evidence="4">
    <location>
        <begin position="5"/>
        <end position="112"/>
    </location>
</feature>
<feature type="active site" description="Tele-AMP-histidine intermediate" evidence="1">
    <location>
        <position position="99"/>
    </location>
</feature>
<feature type="short sequence motif" description="Histidine triad motif" evidence="2 3">
    <location>
        <begin position="97"/>
        <end position="101"/>
    </location>
</feature>
<dbReference type="AlphaFoldDB" id="A0A075GNN5"/>
<dbReference type="Gene3D" id="3.30.428.10">
    <property type="entry name" value="HIT-like"/>
    <property type="match status" value="1"/>
</dbReference>
<evidence type="ECO:0000256" key="2">
    <source>
        <dbReference type="PIRSR" id="PIRSR601310-3"/>
    </source>
</evidence>
<dbReference type="PANTHER" id="PTHR46648">
    <property type="entry name" value="HIT FAMILY PROTEIN 1"/>
    <property type="match status" value="1"/>
</dbReference>
<dbReference type="InterPro" id="IPR036265">
    <property type="entry name" value="HIT-like_sf"/>
</dbReference>
<proteinExistence type="predicted"/>
<gene>
    <name evidence="5" type="primary">hit</name>
</gene>
<dbReference type="InterPro" id="IPR011146">
    <property type="entry name" value="HIT-like"/>
</dbReference>
<organism evidence="5">
    <name type="scientific">uncultured marine group II/III euryarchaeote KM3_185_F09</name>
    <dbReference type="NCBI Taxonomy" id="1457950"/>
    <lineage>
        <taxon>Archaea</taxon>
        <taxon>Methanobacteriati</taxon>
        <taxon>Methanobacteriota</taxon>
        <taxon>environmental samples</taxon>
    </lineage>
</organism>
<evidence type="ECO:0000313" key="5">
    <source>
        <dbReference type="EMBL" id="AIF05611.1"/>
    </source>
</evidence>
<sequence length="143" mass="15098">MEPSLFSKIIAGDIPASFVSKGEGWVAFLDINPRAEGHTLVVPVEQAQRIRDLSPASQYALMEGVSEVTSRLCAHFGVEDCTVVVHDGPTAGQEIPHVHIHVVPRSDGDGGSSILAMFPETPAPGTLEPDFSRLAALAAELSA</sequence>
<keyword evidence="5" id="KW-0378">Hydrolase</keyword>
<evidence type="ECO:0000259" key="4">
    <source>
        <dbReference type="PROSITE" id="PS51084"/>
    </source>
</evidence>
<name>A0A075GNN5_9EURY</name>
<dbReference type="PANTHER" id="PTHR46648:SF1">
    <property type="entry name" value="ADENOSINE 5'-MONOPHOSPHORAMIDASE HNT1"/>
    <property type="match status" value="1"/>
</dbReference>
<dbReference type="SUPFAM" id="SSF54197">
    <property type="entry name" value="HIT-like"/>
    <property type="match status" value="1"/>
</dbReference>
<reference evidence="5" key="1">
    <citation type="journal article" date="2014" name="Genome Biol. Evol.">
        <title>Pangenome evidence for extensive interdomain horizontal transfer affecting lineage core and shell genes in uncultured planktonic thaumarchaeota and euryarchaeota.</title>
        <authorList>
            <person name="Deschamps P."/>
            <person name="Zivanovic Y."/>
            <person name="Moreira D."/>
            <person name="Rodriguez-Valera F."/>
            <person name="Lopez-Garcia P."/>
        </authorList>
    </citation>
    <scope>NUCLEOTIDE SEQUENCE</scope>
</reference>
<dbReference type="PRINTS" id="PR00332">
    <property type="entry name" value="HISTRIAD"/>
</dbReference>
<accession>A0A075GNN5</accession>
<dbReference type="EMBL" id="KF900745">
    <property type="protein sequence ID" value="AIF05611.1"/>
    <property type="molecule type" value="Genomic_DNA"/>
</dbReference>
<evidence type="ECO:0000256" key="1">
    <source>
        <dbReference type="PIRSR" id="PIRSR601310-1"/>
    </source>
</evidence>
<dbReference type="PROSITE" id="PS51084">
    <property type="entry name" value="HIT_2"/>
    <property type="match status" value="1"/>
</dbReference>
<dbReference type="InterPro" id="IPR001310">
    <property type="entry name" value="Histidine_triad_HIT"/>
</dbReference>
<dbReference type="GO" id="GO:0016787">
    <property type="term" value="F:hydrolase activity"/>
    <property type="evidence" value="ECO:0007669"/>
    <property type="project" value="UniProtKB-KW"/>
</dbReference>